<reference evidence="4 5" key="1">
    <citation type="journal article" date="2016" name="Nat. Commun.">
        <title>Thousands of microbial genomes shed light on interconnected biogeochemical processes in an aquifer system.</title>
        <authorList>
            <person name="Anantharaman K."/>
            <person name="Brown C.T."/>
            <person name="Hug L.A."/>
            <person name="Sharon I."/>
            <person name="Castelle C.J."/>
            <person name="Probst A.J."/>
            <person name="Thomas B.C."/>
            <person name="Singh A."/>
            <person name="Wilkins M.J."/>
            <person name="Karaoz U."/>
            <person name="Brodie E.L."/>
            <person name="Williams K.H."/>
            <person name="Hubbard S.S."/>
            <person name="Banfield J.F."/>
        </authorList>
    </citation>
    <scope>NUCLEOTIDE SEQUENCE [LARGE SCALE GENOMIC DNA]</scope>
</reference>
<dbReference type="InterPro" id="IPR011990">
    <property type="entry name" value="TPR-like_helical_dom_sf"/>
</dbReference>
<dbReference type="InterPro" id="IPR000297">
    <property type="entry name" value="PPIase_PpiC"/>
</dbReference>
<protein>
    <recommendedName>
        <fullName evidence="3">PpiC domain-containing protein</fullName>
    </recommendedName>
</protein>
<name>A0A1F7FLQ2_UNCRA</name>
<proteinExistence type="predicted"/>
<dbReference type="AlphaFoldDB" id="A0A1F7FLQ2"/>
<dbReference type="PROSITE" id="PS50005">
    <property type="entry name" value="TPR"/>
    <property type="match status" value="1"/>
</dbReference>
<evidence type="ECO:0000256" key="2">
    <source>
        <dbReference type="SAM" id="SignalP"/>
    </source>
</evidence>
<accession>A0A1F7FLQ2</accession>
<feature type="repeat" description="TPR" evidence="1">
    <location>
        <begin position="626"/>
        <end position="659"/>
    </location>
</feature>
<dbReference type="SMART" id="SM00028">
    <property type="entry name" value="TPR"/>
    <property type="match status" value="2"/>
</dbReference>
<dbReference type="EMBL" id="MFYX01000001">
    <property type="protein sequence ID" value="OGK07625.1"/>
    <property type="molecule type" value="Genomic_DNA"/>
</dbReference>
<dbReference type="SUPFAM" id="SSF48452">
    <property type="entry name" value="TPR-like"/>
    <property type="match status" value="1"/>
</dbReference>
<organism evidence="4 5">
    <name type="scientific">Candidatus Raymondbacteria bacterium RIFOXYD12_FULL_49_13</name>
    <dbReference type="NCBI Taxonomy" id="1817890"/>
    <lineage>
        <taxon>Bacteria</taxon>
        <taxon>Raymondiibacteriota</taxon>
    </lineage>
</organism>
<dbReference type="InterPro" id="IPR019734">
    <property type="entry name" value="TPR_rpt"/>
</dbReference>
<feature type="signal peptide" evidence="2">
    <location>
        <begin position="1"/>
        <end position="21"/>
    </location>
</feature>
<dbReference type="Proteomes" id="UP000179243">
    <property type="component" value="Unassembled WGS sequence"/>
</dbReference>
<keyword evidence="1" id="KW-0802">TPR repeat</keyword>
<dbReference type="Gene3D" id="1.25.40.10">
    <property type="entry name" value="Tetratricopeptide repeat domain"/>
    <property type="match status" value="1"/>
</dbReference>
<dbReference type="Pfam" id="PF13145">
    <property type="entry name" value="Rotamase_2"/>
    <property type="match status" value="1"/>
</dbReference>
<dbReference type="Pfam" id="PF13174">
    <property type="entry name" value="TPR_6"/>
    <property type="match status" value="1"/>
</dbReference>
<evidence type="ECO:0000256" key="1">
    <source>
        <dbReference type="PROSITE-ProRule" id="PRU00339"/>
    </source>
</evidence>
<dbReference type="PROSITE" id="PS51257">
    <property type="entry name" value="PROKAR_LIPOPROTEIN"/>
    <property type="match status" value="1"/>
</dbReference>
<evidence type="ECO:0000313" key="4">
    <source>
        <dbReference type="EMBL" id="OGK07625.1"/>
    </source>
</evidence>
<dbReference type="Pfam" id="PF13181">
    <property type="entry name" value="TPR_8"/>
    <property type="match status" value="1"/>
</dbReference>
<dbReference type="GO" id="GO:0003755">
    <property type="term" value="F:peptidyl-prolyl cis-trans isomerase activity"/>
    <property type="evidence" value="ECO:0007669"/>
    <property type="project" value="InterPro"/>
</dbReference>
<dbReference type="PANTHER" id="PTHR47245">
    <property type="entry name" value="PEPTIDYLPROLYL ISOMERASE"/>
    <property type="match status" value="1"/>
</dbReference>
<dbReference type="PANTHER" id="PTHR47245:SF2">
    <property type="entry name" value="PEPTIDYL-PROLYL CIS-TRANS ISOMERASE HP_0175-RELATED"/>
    <property type="match status" value="1"/>
</dbReference>
<evidence type="ECO:0000259" key="3">
    <source>
        <dbReference type="Pfam" id="PF13145"/>
    </source>
</evidence>
<feature type="chain" id="PRO_5009528846" description="PpiC domain-containing protein" evidence="2">
    <location>
        <begin position="22"/>
        <end position="731"/>
    </location>
</feature>
<dbReference type="InterPro" id="IPR050245">
    <property type="entry name" value="PrsA_foldase"/>
</dbReference>
<dbReference type="InterPro" id="IPR046357">
    <property type="entry name" value="PPIase_dom_sf"/>
</dbReference>
<evidence type="ECO:0000313" key="5">
    <source>
        <dbReference type="Proteomes" id="UP000179243"/>
    </source>
</evidence>
<feature type="domain" description="PpiC" evidence="3">
    <location>
        <begin position="234"/>
        <end position="366"/>
    </location>
</feature>
<comment type="caution">
    <text evidence="4">The sequence shown here is derived from an EMBL/GenBank/DDBJ whole genome shotgun (WGS) entry which is preliminary data.</text>
</comment>
<sequence length="731" mass="84300">MLRHAITAMAAFAVLFTGCGAGNDPVVAKIKGLTIRTSQIDSLFQGIADKAERTKKVREYITSELDKQAQYNQALKMGFHKLPENKAVLENITMIEAASYYANEVLKKNWGFTEAEVEKRYKAGRELYRQDKPRVDSVATPEQQKALAAFEKDPYKPLDVVRPKVLRNMLMELPAIKAARAERIKALGENPDSQRIYEAEDAMVNDYVGQLDSTVMEQLKEQHKVKVHEYTPQVNDTELRESWEKTKQSYKRKPDMEVQFISVTDRKLAYDVVDRVNKKNEDFLKLQKKYSTDKAALGKTLTVSGTDASVPFIVGDSKQVYPTIMYLPVGKISNPIAIQGGPKEVFYIFKIISRAAEELMSFEEARASAHERCMAEKQLKIPLDYVLAEVDNKKITAEMVFSLLYKISPMTAERYRTAEGRKALVERYYLRFLLFSMKVRELGLQKTPALVKRIADMRKNFLVSDFKSSYLDVTFGVPERKLKKYFEAHPDSFMVDKKLEPYEKVKNRVVTYVMVTDDMIKDQYSYNIEDYSNNDGSPKPLADVARTIRAELLGMQRKYAMDDLMRSYRKAFSAKVYVKEYAFDELLTPGQLFEEAKKLHEARNYVEAKNKYLEIRYKFRDFKSQPDICMALAQIYVEQKNFNKAIQEYRRYLRMFPDDTSKYKAQFMIGFVYSENLNDKEKAIAAYQAVLDNYPTCELAESAKFMIEHLKTGKEFIPLDEDTAAGAKPKS</sequence>
<dbReference type="Gene3D" id="3.10.50.40">
    <property type="match status" value="1"/>
</dbReference>
<gene>
    <name evidence="4" type="ORF">A2519_21925</name>
</gene>
<dbReference type="SUPFAM" id="SSF54534">
    <property type="entry name" value="FKBP-like"/>
    <property type="match status" value="1"/>
</dbReference>
<keyword evidence="2" id="KW-0732">Signal</keyword>